<feature type="transmembrane region" description="Helical" evidence="1">
    <location>
        <begin position="54"/>
        <end position="76"/>
    </location>
</feature>
<evidence type="ECO:0000313" key="3">
    <source>
        <dbReference type="WBParaSite" id="PSAMB.scaffold17501size1113.g37307.t1"/>
    </source>
</evidence>
<sequence length="164" mass="17819">MRRVGGGVQRHAPGRLLQARLRPLGFRARRPCRGRYRPSSPRAFNCYFASKKRLFALLDVVCVLAAISGLGDFGLVEPTLSPVPIPKALIPFLPIIEIMLTTLFNKATAASLYDIDGVSSSRSTSAFTSSLQTRASPDAKPQEVHIASATSASPINIKWLQCKP</sequence>
<dbReference type="AlphaFoldDB" id="A0A914VAR5"/>
<keyword evidence="2" id="KW-1185">Reference proteome</keyword>
<dbReference type="Proteomes" id="UP000887566">
    <property type="component" value="Unplaced"/>
</dbReference>
<keyword evidence="1" id="KW-0812">Transmembrane</keyword>
<accession>A0A914VAR5</accession>
<evidence type="ECO:0000256" key="1">
    <source>
        <dbReference type="SAM" id="Phobius"/>
    </source>
</evidence>
<proteinExistence type="predicted"/>
<keyword evidence="1" id="KW-1133">Transmembrane helix</keyword>
<evidence type="ECO:0000313" key="2">
    <source>
        <dbReference type="Proteomes" id="UP000887566"/>
    </source>
</evidence>
<dbReference type="WBParaSite" id="PSAMB.scaffold17501size1113.g37307.t1">
    <property type="protein sequence ID" value="PSAMB.scaffold17501size1113.g37307.t1"/>
    <property type="gene ID" value="PSAMB.scaffold17501size1113.g37307"/>
</dbReference>
<reference evidence="3" key="1">
    <citation type="submission" date="2022-11" db="UniProtKB">
        <authorList>
            <consortium name="WormBaseParasite"/>
        </authorList>
    </citation>
    <scope>IDENTIFICATION</scope>
</reference>
<organism evidence="2 3">
    <name type="scientific">Plectus sambesii</name>
    <dbReference type="NCBI Taxonomy" id="2011161"/>
    <lineage>
        <taxon>Eukaryota</taxon>
        <taxon>Metazoa</taxon>
        <taxon>Ecdysozoa</taxon>
        <taxon>Nematoda</taxon>
        <taxon>Chromadorea</taxon>
        <taxon>Plectida</taxon>
        <taxon>Plectina</taxon>
        <taxon>Plectoidea</taxon>
        <taxon>Plectidae</taxon>
        <taxon>Plectus</taxon>
    </lineage>
</organism>
<protein>
    <submittedName>
        <fullName evidence="3">Uncharacterized protein</fullName>
    </submittedName>
</protein>
<keyword evidence="1" id="KW-0472">Membrane</keyword>
<name>A0A914VAR5_9BILA</name>